<feature type="binding site" evidence="3">
    <location>
        <position position="237"/>
    </location>
    <ligand>
        <name>Fe cation</name>
        <dbReference type="ChEBI" id="CHEBI:24875"/>
    </ligand>
</feature>
<sequence length="355" mass="38269">MMRKQFAATILVLGLASACGQAEQPAAGGTAAAAAPEITGDVNVYSSRHYDTDLALYDDFTEQTGIRVNLIEAGADALIERIVSEGEYSPADILITVDAGRLWRAEEAGILDSVNSDVLESRIPANLRHPDGLWFGLSKRARVIIYNRQAGKPEGLSSYMDLADPAYSGQICVRSSSNIYNISLLASIVSHYGAEQAEDWTRGVVANFARRPQGTDTSQLEEVANGTCGISIINTYYLARYLASDDPATRTIGEKVAVLFPDQEGYGTHVNISGAGVVKGAPNKDNAIRFIEYLTEETAQEYFANGNNEYPVIEGAAPSSTVVSLGSFREDELNAAQLGQNQAEAIRIFDRAGWQ</sequence>
<evidence type="ECO:0000256" key="4">
    <source>
        <dbReference type="SAM" id="SignalP"/>
    </source>
</evidence>
<evidence type="ECO:0000256" key="2">
    <source>
        <dbReference type="ARBA" id="ARBA00022729"/>
    </source>
</evidence>
<dbReference type="Gene3D" id="3.40.190.10">
    <property type="entry name" value="Periplasmic binding protein-like II"/>
    <property type="match status" value="2"/>
</dbReference>
<dbReference type="Proteomes" id="UP000621856">
    <property type="component" value="Unassembled WGS sequence"/>
</dbReference>
<dbReference type="EMBL" id="VCJR02000001">
    <property type="protein sequence ID" value="NHK27133.1"/>
    <property type="molecule type" value="Genomic_DNA"/>
</dbReference>
<evidence type="ECO:0000256" key="1">
    <source>
        <dbReference type="ARBA" id="ARBA00008520"/>
    </source>
</evidence>
<evidence type="ECO:0000313" key="8">
    <source>
        <dbReference type="Proteomes" id="UP000818603"/>
    </source>
</evidence>
<dbReference type="SUPFAM" id="SSF53850">
    <property type="entry name" value="Periplasmic binding protein-like II"/>
    <property type="match status" value="1"/>
</dbReference>
<feature type="binding site" evidence="3">
    <location>
        <position position="49"/>
    </location>
    <ligand>
        <name>Fe cation</name>
        <dbReference type="ChEBI" id="CHEBI:24875"/>
    </ligand>
</feature>
<dbReference type="CDD" id="cd13542">
    <property type="entry name" value="PBP2_FutA1_ilke"/>
    <property type="match status" value="1"/>
</dbReference>
<dbReference type="EMBL" id="BMGZ01000001">
    <property type="protein sequence ID" value="GGH94497.1"/>
    <property type="molecule type" value="Genomic_DNA"/>
</dbReference>
<evidence type="ECO:0000313" key="7">
    <source>
        <dbReference type="Proteomes" id="UP000621856"/>
    </source>
</evidence>
<dbReference type="InterPro" id="IPR026045">
    <property type="entry name" value="Ferric-bd"/>
</dbReference>
<feature type="chain" id="PRO_5035295509" evidence="4">
    <location>
        <begin position="23"/>
        <end position="355"/>
    </location>
</feature>
<dbReference type="GO" id="GO:0030288">
    <property type="term" value="C:outer membrane-bounded periplasmic space"/>
    <property type="evidence" value="ECO:0007669"/>
    <property type="project" value="TreeGrafter"/>
</dbReference>
<organism evidence="5 7">
    <name type="scientific">Aquisalinus luteolus</name>
    <dbReference type="NCBI Taxonomy" id="1566827"/>
    <lineage>
        <taxon>Bacteria</taxon>
        <taxon>Pseudomonadati</taxon>
        <taxon>Pseudomonadota</taxon>
        <taxon>Alphaproteobacteria</taxon>
        <taxon>Parvularculales</taxon>
        <taxon>Parvularculaceae</taxon>
        <taxon>Aquisalinus</taxon>
    </lineage>
</organism>
<dbReference type="PIRSF" id="PIRSF002825">
    <property type="entry name" value="CfbpA"/>
    <property type="match status" value="1"/>
</dbReference>
<reference evidence="5" key="1">
    <citation type="journal article" date="2014" name="Int. J. Syst. Evol. Microbiol.">
        <title>Complete genome sequence of Corynebacterium casei LMG S-19264T (=DSM 44701T), isolated from a smear-ripened cheese.</title>
        <authorList>
            <consortium name="US DOE Joint Genome Institute (JGI-PGF)"/>
            <person name="Walter F."/>
            <person name="Albersmeier A."/>
            <person name="Kalinowski J."/>
            <person name="Ruckert C."/>
        </authorList>
    </citation>
    <scope>NUCLEOTIDE SEQUENCE</scope>
    <source>
        <strain evidence="5">CGMCC 1.14984</strain>
    </source>
</reference>
<proteinExistence type="inferred from homology"/>
<evidence type="ECO:0000313" key="5">
    <source>
        <dbReference type="EMBL" id="GGH94497.1"/>
    </source>
</evidence>
<dbReference type="PANTHER" id="PTHR30006:SF15">
    <property type="entry name" value="IRON-UTILIZATION PERIPLASMIC PROTEIN"/>
    <property type="match status" value="1"/>
</dbReference>
<dbReference type="Pfam" id="PF13343">
    <property type="entry name" value="SBP_bac_6"/>
    <property type="match status" value="1"/>
</dbReference>
<feature type="binding site" evidence="3">
    <location>
        <position position="236"/>
    </location>
    <ligand>
        <name>Fe cation</name>
        <dbReference type="ChEBI" id="CHEBI:24875"/>
    </ligand>
</feature>
<reference evidence="5" key="3">
    <citation type="submission" date="2020-09" db="EMBL/GenBank/DDBJ databases">
        <authorList>
            <person name="Sun Q."/>
            <person name="Zhou Y."/>
        </authorList>
    </citation>
    <scope>NUCLEOTIDE SEQUENCE</scope>
    <source>
        <strain evidence="5">CGMCC 1.14984</strain>
    </source>
</reference>
<keyword evidence="3" id="KW-0408">Iron</keyword>
<accession>A0A8J3A247</accession>
<protein>
    <submittedName>
        <fullName evidence="6">Fe(3+) ABC transporter substrate-binding protein</fullName>
    </submittedName>
    <submittedName>
        <fullName evidence="5">Iron deficiency-induced protein A</fullName>
    </submittedName>
</protein>
<keyword evidence="2 4" id="KW-0732">Signal</keyword>
<reference evidence="6 8" key="2">
    <citation type="submission" date="2020-02" db="EMBL/GenBank/DDBJ databases">
        <title>Genome sequence of Parvularcula flava strain NH6-79.</title>
        <authorList>
            <person name="Abdul Karim M.H."/>
            <person name="Lam M.Q."/>
            <person name="Chen S.J."/>
            <person name="Yahya A."/>
            <person name="Shahir S."/>
            <person name="Shamsir M.S."/>
            <person name="Chong C.S."/>
        </authorList>
    </citation>
    <scope>NUCLEOTIDE SEQUENCE [LARGE SCALE GENOMIC DNA]</scope>
    <source>
        <strain evidence="6 8">NH6-79</strain>
    </source>
</reference>
<feature type="signal peptide" evidence="4">
    <location>
        <begin position="1"/>
        <end position="22"/>
    </location>
</feature>
<keyword evidence="8" id="KW-1185">Reference proteome</keyword>
<dbReference type="GO" id="GO:0046872">
    <property type="term" value="F:metal ion binding"/>
    <property type="evidence" value="ECO:0007669"/>
    <property type="project" value="UniProtKB-KW"/>
</dbReference>
<comment type="similarity">
    <text evidence="1">Belongs to the bacterial solute-binding protein 1 family.</text>
</comment>
<dbReference type="PROSITE" id="PS51257">
    <property type="entry name" value="PROKAR_LIPOPROTEIN"/>
    <property type="match status" value="1"/>
</dbReference>
<evidence type="ECO:0000256" key="3">
    <source>
        <dbReference type="PIRSR" id="PIRSR002825-1"/>
    </source>
</evidence>
<keyword evidence="3" id="KW-0479">Metal-binding</keyword>
<comment type="caution">
    <text evidence="5">The sequence shown here is derived from an EMBL/GenBank/DDBJ whole genome shotgun (WGS) entry which is preliminary data.</text>
</comment>
<name>A0A8J3A247_9PROT</name>
<dbReference type="Proteomes" id="UP000818603">
    <property type="component" value="Unassembled WGS sequence"/>
</dbReference>
<evidence type="ECO:0000313" key="6">
    <source>
        <dbReference type="EMBL" id="NHK27133.1"/>
    </source>
</evidence>
<dbReference type="PANTHER" id="PTHR30006">
    <property type="entry name" value="THIAMINE-BINDING PERIPLASMIC PROTEIN-RELATED"/>
    <property type="match status" value="1"/>
</dbReference>
<gene>
    <name evidence="5" type="primary">idiA</name>
    <name evidence="6" type="ORF">FF098_004360</name>
    <name evidence="5" type="ORF">GCM10011355_08820</name>
</gene>
<dbReference type="AlphaFoldDB" id="A0A8J3A247"/>